<keyword evidence="1" id="KW-0812">Transmembrane</keyword>
<comment type="caution">
    <text evidence="3">The sequence shown here is derived from an EMBL/GenBank/DDBJ whole genome shotgun (WGS) entry which is preliminary data.</text>
</comment>
<reference evidence="3" key="1">
    <citation type="submission" date="2021-01" db="EMBL/GenBank/DDBJ databases">
        <authorList>
            <consortium name="Genoscope - CEA"/>
            <person name="William W."/>
        </authorList>
    </citation>
    <scope>NUCLEOTIDE SEQUENCE</scope>
</reference>
<feature type="transmembrane region" description="Helical" evidence="1">
    <location>
        <begin position="53"/>
        <end position="73"/>
    </location>
</feature>
<name>A0A8S1LTB7_PARPR</name>
<gene>
    <name evidence="2" type="ORF">PPRIM_AZ9-3.1.T0410279</name>
    <name evidence="3" type="ORF">PPRIM_AZ9-3.1.T0410281</name>
</gene>
<dbReference type="EMBL" id="CAJJDM010000040">
    <property type="protein sequence ID" value="CAD8068016.1"/>
    <property type="molecule type" value="Genomic_DNA"/>
</dbReference>
<organism evidence="3 4">
    <name type="scientific">Paramecium primaurelia</name>
    <dbReference type="NCBI Taxonomy" id="5886"/>
    <lineage>
        <taxon>Eukaryota</taxon>
        <taxon>Sar</taxon>
        <taxon>Alveolata</taxon>
        <taxon>Ciliophora</taxon>
        <taxon>Intramacronucleata</taxon>
        <taxon>Oligohymenophorea</taxon>
        <taxon>Peniculida</taxon>
        <taxon>Parameciidae</taxon>
        <taxon>Paramecium</taxon>
    </lineage>
</organism>
<evidence type="ECO:0000313" key="4">
    <source>
        <dbReference type="Proteomes" id="UP000688137"/>
    </source>
</evidence>
<evidence type="ECO:0000313" key="2">
    <source>
        <dbReference type="EMBL" id="CAD8068012.1"/>
    </source>
</evidence>
<protein>
    <recommendedName>
        <fullName evidence="5">Transmembrane protein</fullName>
    </recommendedName>
</protein>
<keyword evidence="1" id="KW-0472">Membrane</keyword>
<dbReference type="OMA" id="FKGKYNK"/>
<evidence type="ECO:0000313" key="3">
    <source>
        <dbReference type="EMBL" id="CAD8068016.1"/>
    </source>
</evidence>
<proteinExistence type="predicted"/>
<evidence type="ECO:0008006" key="5">
    <source>
        <dbReference type="Google" id="ProtNLM"/>
    </source>
</evidence>
<accession>A0A8S1LTB7</accession>
<evidence type="ECO:0000256" key="1">
    <source>
        <dbReference type="SAM" id="Phobius"/>
    </source>
</evidence>
<keyword evidence="1" id="KW-1133">Transmembrane helix</keyword>
<keyword evidence="4" id="KW-1185">Reference proteome</keyword>
<dbReference type="EMBL" id="CAJJDM010000040">
    <property type="protein sequence ID" value="CAD8068012.1"/>
    <property type="molecule type" value="Genomic_DNA"/>
</dbReference>
<dbReference type="AlphaFoldDB" id="A0A8S1LTB7"/>
<dbReference type="Proteomes" id="UP000688137">
    <property type="component" value="Unassembled WGS sequence"/>
</dbReference>
<sequence>MLHELVQLIVQNKKEEIYGSNNIRFLSEKDVDQTSNNKQLMTQEQNQDYNDGYLVIILIICLFLLICVCGTIIEVSRRKKVKKEIKQKLLQETPHSLQSNIKILNSIQVQFQYSLWKLTSFNFKNQSTQKILRFQPIFISHNKLELQIKLDQDHYPWSAEGHIFTNSESDIQIYLRTSLDCELLEKNDTSDHLYLLQQFKGKYNNEGNKFVGSWSVYGSQELNNLNFFGEFELLKILF</sequence>